<dbReference type="InterPro" id="IPR010819">
    <property type="entry name" value="AGE/CE"/>
</dbReference>
<evidence type="ECO:0000256" key="1">
    <source>
        <dbReference type="ARBA" id="ARBA00001470"/>
    </source>
</evidence>
<dbReference type="InterPro" id="IPR008928">
    <property type="entry name" value="6-hairpin_glycosidase_sf"/>
</dbReference>
<evidence type="ECO:0000313" key="6">
    <source>
        <dbReference type="Proteomes" id="UP000000466"/>
    </source>
</evidence>
<gene>
    <name evidence="5" type="ordered locus">M5M_16785</name>
</gene>
<proteinExistence type="inferred from homology"/>
<dbReference type="KEGG" id="saga:M5M_16785"/>
<keyword evidence="6" id="KW-1185">Reference proteome</keyword>
<protein>
    <recommendedName>
        <fullName evidence="4">Cellobiose 2-epimerase</fullName>
        <shortName evidence="4">CE</shortName>
        <ecNumber evidence="4">5.1.3.11</ecNumber>
    </recommendedName>
</protein>
<dbReference type="Gene3D" id="1.50.10.10">
    <property type="match status" value="1"/>
</dbReference>
<dbReference type="HOGENOM" id="CLU_046651_3_0_6"/>
<comment type="similarity">
    <text evidence="4">Belongs to the cellobiose 2-epimerase family.</text>
</comment>
<dbReference type="EMBL" id="CP003746">
    <property type="protein sequence ID" value="AFV00488.1"/>
    <property type="molecule type" value="Genomic_DNA"/>
</dbReference>
<sequence length="393" mass="45190">MACEQELENILAWWRTHTLDSEGFVAELDNNGQRNVHAEKGIILNTRILWFFSELAIQRPALECGDLADRAFDYLTDHFFDEEYGGLFWSLDAAGQMCGDKKQTYAQAFGIYALSAYYRLTKKPEALAFAMDLFRLIEQHCLDRASGGYVEAKSRQWEPLVDVRLSAKDDNAPKTMNNHLHVLEAYTGLYLANPTRETEQALRNNILWMCERIADADTGHLKLFLDMQWNDHSSCYSYGHDIEASWLICEALEVLGDEVLLNRFSPLVVNLAKTCLAEGIGEHGQVLDKFDKTSGERHPESEWWVQAEAMVGFVNAWQLTGDEKFLRATEAVWVYIQQYQLDKNLGEWFWYSTLDQARGHQHYKMGFWKAPYHNGRAMLEVANRLSAACQKSE</sequence>
<dbReference type="PANTHER" id="PTHR15108">
    <property type="entry name" value="N-ACYLGLUCOSAMINE-2-EPIMERASE"/>
    <property type="match status" value="1"/>
</dbReference>
<comment type="function">
    <text evidence="4">Catalyzes the reversible epimerization of cellobiose to 4-O-beta-D-glucopyranosyl-D-mannose (Glc-Man).</text>
</comment>
<accession>K4L2R1</accession>
<comment type="similarity">
    <text evidence="2">Belongs to the N-acylglucosamine 2-epimerase family.</text>
</comment>
<evidence type="ECO:0000256" key="3">
    <source>
        <dbReference type="ARBA" id="ARBA00023235"/>
    </source>
</evidence>
<keyword evidence="3 4" id="KW-0413">Isomerase</keyword>
<dbReference type="STRING" id="1117647.M5M_16785"/>
<evidence type="ECO:0000256" key="4">
    <source>
        <dbReference type="HAMAP-Rule" id="MF_00929"/>
    </source>
</evidence>
<evidence type="ECO:0000313" key="5">
    <source>
        <dbReference type="EMBL" id="AFV00488.1"/>
    </source>
</evidence>
<evidence type="ECO:0000256" key="2">
    <source>
        <dbReference type="ARBA" id="ARBA00008558"/>
    </source>
</evidence>
<dbReference type="GO" id="GO:0047736">
    <property type="term" value="F:cellobiose epimerase activity"/>
    <property type="evidence" value="ECO:0007669"/>
    <property type="project" value="UniProtKB-UniRule"/>
</dbReference>
<reference evidence="5 6" key="1">
    <citation type="journal article" date="2013" name="Genome Announc.">
        <title>Complete genome sequence of Simiduia agarivorans SA1(T), a marine bacterium able to degrade a variety of polysaccharides.</title>
        <authorList>
            <person name="Lin S.Y."/>
            <person name="Shieh W.Y."/>
            <person name="Chen J.S."/>
            <person name="Tang S.L."/>
        </authorList>
    </citation>
    <scope>NUCLEOTIDE SEQUENCE [LARGE SCALE GENOMIC DNA]</scope>
    <source>
        <strain evidence="6">DSM 21679 / JCM 13881 / BCRC 17597 / SA1</strain>
    </source>
</reference>
<dbReference type="InterPro" id="IPR012341">
    <property type="entry name" value="6hp_glycosidase-like_sf"/>
</dbReference>
<comment type="catalytic activity">
    <reaction evidence="1 4">
        <text>D-cellobiose = beta-D-glucosyl-(1-&gt;4)-D-mannopyranose</text>
        <dbReference type="Rhea" id="RHEA:23384"/>
        <dbReference type="ChEBI" id="CHEBI:17057"/>
        <dbReference type="ChEBI" id="CHEBI:47931"/>
        <dbReference type="EC" id="5.1.3.11"/>
    </reaction>
</comment>
<dbReference type="GO" id="GO:0005975">
    <property type="term" value="P:carbohydrate metabolic process"/>
    <property type="evidence" value="ECO:0007669"/>
    <property type="project" value="InterPro"/>
</dbReference>
<dbReference type="OrthoDB" id="5141876at2"/>
<dbReference type="AlphaFoldDB" id="K4L2R1"/>
<dbReference type="eggNOG" id="COG2942">
    <property type="taxonomic scope" value="Bacteria"/>
</dbReference>
<dbReference type="Proteomes" id="UP000000466">
    <property type="component" value="Chromosome"/>
</dbReference>
<dbReference type="EC" id="5.1.3.11" evidence="4"/>
<organism evidence="5 6">
    <name type="scientific">Simiduia agarivorans (strain DSM 21679 / JCM 13881 / BCRC 17597 / SA1)</name>
    <dbReference type="NCBI Taxonomy" id="1117647"/>
    <lineage>
        <taxon>Bacteria</taxon>
        <taxon>Pseudomonadati</taxon>
        <taxon>Pseudomonadota</taxon>
        <taxon>Gammaproteobacteria</taxon>
        <taxon>Cellvibrionales</taxon>
        <taxon>Cellvibrionaceae</taxon>
        <taxon>Simiduia</taxon>
    </lineage>
</organism>
<dbReference type="Pfam" id="PF07221">
    <property type="entry name" value="GlcNAc_2-epim"/>
    <property type="match status" value="1"/>
</dbReference>
<name>K4L2R1_SIMAS</name>
<dbReference type="HAMAP" id="MF_00929">
    <property type="entry name" value="Cellobiose_2_epim"/>
    <property type="match status" value="1"/>
</dbReference>
<dbReference type="InterPro" id="IPR028584">
    <property type="entry name" value="Cellobiose_2_epim"/>
</dbReference>
<dbReference type="SUPFAM" id="SSF48208">
    <property type="entry name" value="Six-hairpin glycosidases"/>
    <property type="match status" value="1"/>
</dbReference>